<name>A0ABT2MV06_9CYAN</name>
<comment type="caution">
    <text evidence="1">The sequence shown here is derived from an EMBL/GenBank/DDBJ whole genome shotgun (WGS) entry which is preliminary data.</text>
</comment>
<accession>A0ABT2MV06</accession>
<evidence type="ECO:0000313" key="1">
    <source>
        <dbReference type="EMBL" id="MCT7967815.1"/>
    </source>
</evidence>
<dbReference type="EMBL" id="JAMXFF010000023">
    <property type="protein sequence ID" value="MCT7967815.1"/>
    <property type="molecule type" value="Genomic_DNA"/>
</dbReference>
<evidence type="ECO:0000313" key="2">
    <source>
        <dbReference type="Proteomes" id="UP001525890"/>
    </source>
</evidence>
<sequence length="45" mass="4595">MQQMVVDEGCIRGKAIALLEFVGGGGTEEVEGEIDGGVFGANVVL</sequence>
<organism evidence="1 2">
    <name type="scientific">Laspinema palackyanum D2a</name>
    <dbReference type="NCBI Taxonomy" id="2953684"/>
    <lineage>
        <taxon>Bacteria</taxon>
        <taxon>Bacillati</taxon>
        <taxon>Cyanobacteriota</taxon>
        <taxon>Cyanophyceae</taxon>
        <taxon>Oscillatoriophycideae</taxon>
        <taxon>Oscillatoriales</taxon>
        <taxon>Laspinemataceae</taxon>
        <taxon>Laspinema</taxon>
        <taxon>Laspinema palackyanum</taxon>
    </lineage>
</organism>
<keyword evidence="2" id="KW-1185">Reference proteome</keyword>
<gene>
    <name evidence="1" type="ORF">NG799_15850</name>
</gene>
<protein>
    <submittedName>
        <fullName evidence="1">Uncharacterized protein</fullName>
    </submittedName>
</protein>
<proteinExistence type="predicted"/>
<dbReference type="Proteomes" id="UP001525890">
    <property type="component" value="Unassembled WGS sequence"/>
</dbReference>
<reference evidence="1 2" key="1">
    <citation type="journal article" date="2022" name="Front. Microbiol.">
        <title>High genomic differentiation and limited gene flow indicate recent cryptic speciation within the genus Laspinema (cyanobacteria).</title>
        <authorList>
            <person name="Stanojkovic A."/>
            <person name="Skoupy S."/>
            <person name="Skaloud P."/>
            <person name="Dvorak P."/>
        </authorList>
    </citation>
    <scope>NUCLEOTIDE SEQUENCE [LARGE SCALE GENOMIC DNA]</scope>
    <source>
        <strain evidence="1 2">D2a</strain>
    </source>
</reference>